<dbReference type="InterPro" id="IPR012347">
    <property type="entry name" value="Ferritin-like"/>
</dbReference>
<comment type="caution">
    <text evidence="2">The sequence shown here is derived from an EMBL/GenBank/DDBJ whole genome shotgun (WGS) entry which is preliminary data.</text>
</comment>
<evidence type="ECO:0000313" key="2">
    <source>
        <dbReference type="EMBL" id="MET4567797.1"/>
    </source>
</evidence>
<dbReference type="Pfam" id="PF09537">
    <property type="entry name" value="DUF2383"/>
    <property type="match status" value="1"/>
</dbReference>
<accession>A0ABV2PSZ4</accession>
<reference evidence="2 3" key="1">
    <citation type="submission" date="2024-06" db="EMBL/GenBank/DDBJ databases">
        <title>Sorghum-associated microbial communities from plants grown in Nebraska, USA.</title>
        <authorList>
            <person name="Schachtman D."/>
        </authorList>
    </citation>
    <scope>NUCLEOTIDE SEQUENCE [LARGE SCALE GENOMIC DNA]</scope>
    <source>
        <strain evidence="2 3">1757</strain>
    </source>
</reference>
<dbReference type="InterPro" id="IPR016920">
    <property type="entry name" value="UCP029477"/>
</dbReference>
<dbReference type="SUPFAM" id="SSF47240">
    <property type="entry name" value="Ferritin-like"/>
    <property type="match status" value="1"/>
</dbReference>
<gene>
    <name evidence="2" type="ORF">ABIE04_000124</name>
</gene>
<keyword evidence="3" id="KW-1185">Reference proteome</keyword>
<dbReference type="InterPro" id="IPR019052">
    <property type="entry name" value="DUF2383"/>
</dbReference>
<dbReference type="Gene3D" id="1.20.1260.10">
    <property type="match status" value="1"/>
</dbReference>
<evidence type="ECO:0000313" key="3">
    <source>
        <dbReference type="Proteomes" id="UP001549251"/>
    </source>
</evidence>
<protein>
    <submittedName>
        <fullName evidence="2">Uncharacterized protein (TIGR02284 family)</fullName>
    </submittedName>
</protein>
<organism evidence="2 3">
    <name type="scientific">Rhodanobacter soli</name>
    <dbReference type="NCBI Taxonomy" id="590609"/>
    <lineage>
        <taxon>Bacteria</taxon>
        <taxon>Pseudomonadati</taxon>
        <taxon>Pseudomonadota</taxon>
        <taxon>Gammaproteobacteria</taxon>
        <taxon>Lysobacterales</taxon>
        <taxon>Rhodanobacteraceae</taxon>
        <taxon>Rhodanobacter</taxon>
    </lineage>
</organism>
<name>A0ABV2PSZ4_9GAMM</name>
<dbReference type="Proteomes" id="UP001549251">
    <property type="component" value="Unassembled WGS sequence"/>
</dbReference>
<dbReference type="RefSeq" id="WP_354546669.1">
    <property type="nucleotide sequence ID" value="NZ_JBEPSD010000001.1"/>
</dbReference>
<dbReference type="NCBIfam" id="TIGR02284">
    <property type="entry name" value="PA2169 family four-helix-bundle protein"/>
    <property type="match status" value="1"/>
</dbReference>
<dbReference type="InterPro" id="IPR011971">
    <property type="entry name" value="CHP02284"/>
</dbReference>
<evidence type="ECO:0000259" key="1">
    <source>
        <dbReference type="Pfam" id="PF09537"/>
    </source>
</evidence>
<dbReference type="InterPro" id="IPR009078">
    <property type="entry name" value="Ferritin-like_SF"/>
</dbReference>
<feature type="domain" description="DUF2383" evidence="1">
    <location>
        <begin position="7"/>
        <end position="115"/>
    </location>
</feature>
<dbReference type="EMBL" id="JBEPSD010000001">
    <property type="protein sequence ID" value="MET4567797.1"/>
    <property type="molecule type" value="Genomic_DNA"/>
</dbReference>
<proteinExistence type="predicted"/>
<dbReference type="PIRSF" id="PIRSF029477">
    <property type="entry name" value="UCP029477"/>
    <property type="match status" value="1"/>
</dbReference>
<sequence length="149" mass="16467">MKNTHDIKTLNNLIETTLDSANGYAEAAKDAKSPQLVSLFNERSSERKEVASTLQKCVRSLGGKPEDEGTALASAHRMFVNLRASLTSNDNKAVVDEVERGEDHLKSKFESAMKDADLSPETQAFITDAYVSVRNGHDQMRDIKRAFHG</sequence>